<evidence type="ECO:0000313" key="1">
    <source>
        <dbReference type="EMBL" id="KAB1155301.1"/>
    </source>
</evidence>
<gene>
    <name evidence="1" type="ORF">F7018_12570</name>
</gene>
<keyword evidence="2" id="KW-1185">Reference proteome</keyword>
<sequence length="1111" mass="127921">MIHEETSSEETQQTTVSLEETIKKEAEDQLAETMWGKPANDIITGIANNSNVPSNRAIWELVQNARDVSKVEERAKVLFTRRPNEFIFQHNGQPFDRKSMQSLILQTSSKVRNDIVQVGQYGTGFLTTHKFGLQFHLQSSLDLKHGNYFYNFGGEKEFVINRSSKDKTVLSKAIKEAIDISQKWGTVANQWSSDSLENTVFTYKHNHQIEKDNVAEAFKKSVSLVPYVLSLNPLLQSITFRDELENTIDVYEHISTVQKADFGNTQMEQVTIRRDCDGTESTIQLLLLKSKSQLTENTSESKVTVILPCVSIDGVENVIQLSDDKPQLYLYLPLLGTENWGWNFIVHAPSFTCDKDTRDSLLFVGNGQNNDDQAESNKQLIQLAGGIIKDFLTHQLANYSDRKHFGRINFLADGSEKLKTYFTQLQAEWVTYFESQPLVKKEDEYIAVSAIKVLDKELYEACETDSDLLDAFYTILSKEKHNLTLPEKSDLIYWSRCTDEWYRGSENPYVITLSKICQIVENTPIEDEDIVWLLKLCSYLKAHPHSGIDLIKLIPNEHLKLSQAELVKPTNFNKTYRTALQTLAPQEVGKFIHKSFYIVLDDAKEYGFDDAKNAITVYLTSLDSKSAALKNAILANVSWQKEEYENVYLNPAQINAILDIYKMLLPLDGDGFTTKAFNLLSQFYEYTPSAVERLDKELFDIRTCYTALLNDALYKFTLLEDKSTWSTWNLQMVEVLYNFKEANSFLRNYLIYPNQMGKYCYASELKRERTMPIRLKELYDTICRGVTDKDKSKSIRHELVAKEYENFFVEAGELNGSTLADEIQKPFALEEVRTIANNQHQKLIVEIIERLNDKNEGSIWRRLFDTINNIKAQLMLSVINSPQKRDSIFQIMKVQDESKLNAIAELSKLDNLERIIELGKSALDIEVQEKNDFEFKKKLGEYVEDFLLFQLQEVLTNHSLEVKVADIQGGQDLIVSLNNQPIYYIEVKSRWHNDRSVLMSTLQHQTSYEQKEHYALCAVDMSDYDRELAKQHQYPTDIQEILKRIKVIENIGVLNERLKDAVENNEDKKVRIAGGYQVLVSQKIIGIHGANFEKFVDNLKQYITSNIRTLD</sequence>
<dbReference type="OrthoDB" id="7069425at2"/>
<organism evidence="1 2">
    <name type="scientific">Tenacibaculum aiptasiae</name>
    <dbReference type="NCBI Taxonomy" id="426481"/>
    <lineage>
        <taxon>Bacteria</taxon>
        <taxon>Pseudomonadati</taxon>
        <taxon>Bacteroidota</taxon>
        <taxon>Flavobacteriia</taxon>
        <taxon>Flavobacteriales</taxon>
        <taxon>Flavobacteriaceae</taxon>
        <taxon>Tenacibaculum</taxon>
    </lineage>
</organism>
<dbReference type="AlphaFoldDB" id="A0A7J5ACL2"/>
<evidence type="ECO:0008006" key="3">
    <source>
        <dbReference type="Google" id="ProtNLM"/>
    </source>
</evidence>
<dbReference type="RefSeq" id="WP_150900410.1">
    <property type="nucleotide sequence ID" value="NZ_WAAU01000024.1"/>
</dbReference>
<comment type="caution">
    <text evidence="1">The sequence shown here is derived from an EMBL/GenBank/DDBJ whole genome shotgun (WGS) entry which is preliminary data.</text>
</comment>
<proteinExistence type="predicted"/>
<evidence type="ECO:0000313" key="2">
    <source>
        <dbReference type="Proteomes" id="UP000467305"/>
    </source>
</evidence>
<protein>
    <recommendedName>
        <fullName evidence="3">DUF3883 domain-containing protein</fullName>
    </recommendedName>
</protein>
<dbReference type="Proteomes" id="UP000467305">
    <property type="component" value="Unassembled WGS sequence"/>
</dbReference>
<dbReference type="EMBL" id="WAAU01000024">
    <property type="protein sequence ID" value="KAB1155301.1"/>
    <property type="molecule type" value="Genomic_DNA"/>
</dbReference>
<accession>A0A7J5ACL2</accession>
<reference evidence="1 2" key="1">
    <citation type="submission" date="2019-09" db="EMBL/GenBank/DDBJ databases">
        <authorList>
            <person name="Cao W.R."/>
        </authorList>
    </citation>
    <scope>NUCLEOTIDE SEQUENCE [LARGE SCALE GENOMIC DNA]</scope>
    <source>
        <strain evidence="2">a4</strain>
    </source>
</reference>
<name>A0A7J5ACL2_9FLAO</name>
<dbReference type="NCBIfam" id="NF047352">
    <property type="entry name" value="P_loop_sacsin"/>
    <property type="match status" value="1"/>
</dbReference>